<dbReference type="Proteomes" id="UP000634136">
    <property type="component" value="Unassembled WGS sequence"/>
</dbReference>
<dbReference type="AlphaFoldDB" id="A0A834WVR6"/>
<reference evidence="1" key="1">
    <citation type="submission" date="2020-09" db="EMBL/GenBank/DDBJ databases">
        <title>Genome-Enabled Discovery of Anthraquinone Biosynthesis in Senna tora.</title>
        <authorList>
            <person name="Kang S.-H."/>
            <person name="Pandey R.P."/>
            <person name="Lee C.-M."/>
            <person name="Sim J.-S."/>
            <person name="Jeong J.-T."/>
            <person name="Choi B.-S."/>
            <person name="Jung M."/>
            <person name="Ginzburg D."/>
            <person name="Zhao K."/>
            <person name="Won S.Y."/>
            <person name="Oh T.-J."/>
            <person name="Yu Y."/>
            <person name="Kim N.-H."/>
            <person name="Lee O.R."/>
            <person name="Lee T.-H."/>
            <person name="Bashyal P."/>
            <person name="Kim T.-S."/>
            <person name="Lee W.-H."/>
            <person name="Kawkins C."/>
            <person name="Kim C.-K."/>
            <person name="Kim J.S."/>
            <person name="Ahn B.O."/>
            <person name="Rhee S.Y."/>
            <person name="Sohng J.K."/>
        </authorList>
    </citation>
    <scope>NUCLEOTIDE SEQUENCE</scope>
    <source>
        <tissue evidence="1">Leaf</tissue>
    </source>
</reference>
<sequence>MEPHSAPSFPLSLPNITDLPPQHLGFLDHHFSSHQDLSSNASNLSSSLTQQCSELDSHLQTLQNELTKRAVSWISRSFLAKSALDQLNRDMQDLGLRTSRRRYGIGSRKFHRVLCEELPRLAKEVKRIESIRCYAETALQLEALVGDLEDAALFVMACHTGNMFSKKTSSSSISTDAARKPEKLLLAIKAMNDIEEVLITVVKFHSQWHSLVRSVDNRVDKILAALRPQVFADHRALLVSLGWPPKLLPSKIGSGQITGLPNPLVLMQEDKRRSYSESFIALCALQHLQTRREERQLHFIKEKKNNIQLWAIDELVSPIASRMEYHFTSWIDQPEYIFALVYKVTGDFITGVDDVLQPLIDRARLISCSAKEAWVSAMVQMVSSFLEKRVFSLLAERYNEKHMKPETMSSWLHLIDLIVAFDKQMQSLVNLDTGLFLTESERFEGLSTVISVLTIFCNRLDWLKIWAKIEFKNAWKKLKIELIEDKAWMIDNKDKSGFGIDLESRRFILSTVEDHRVPPIAESCLKIVWEMTERCQTMPSILSRARFIRSTAGRFLWCFFKILLLRMKTTELHPDDPDDDAIVRVCGLINAARYIEAKLREWSDTVEYLEMKIAENDSSKPIEDDIMNTGSFYGEEIRSLSEMEINWLMEIIAVILRQFEMISCEYVKKKDNFEREQDDKSVVGVTEVIDLVVSVDFAYALDALKSLLHVVRINLNAKDFSDLWRSIAEGLDHYICCKFATREIRFSGMGINQFETDMQGLLFVFQPFCARPQAFFPRIKEILKILKLKKEEVKQLQAFLHDGENRKRCLHLHGISNLSVNQVVQVLRNRTFASALK</sequence>
<dbReference type="Pfam" id="PF04437">
    <property type="entry name" value="RINT1_TIP1"/>
    <property type="match status" value="1"/>
</dbReference>
<protein>
    <submittedName>
        <fullName evidence="1">RINT1-like protein MAG2L isoform X1</fullName>
    </submittedName>
</protein>
<evidence type="ECO:0000313" key="2">
    <source>
        <dbReference type="Proteomes" id="UP000634136"/>
    </source>
</evidence>
<name>A0A834WVR6_9FABA</name>
<dbReference type="EMBL" id="JAAIUW010000005">
    <property type="protein sequence ID" value="KAF7833630.1"/>
    <property type="molecule type" value="Genomic_DNA"/>
</dbReference>
<gene>
    <name evidence="1" type="ORF">G2W53_015963</name>
</gene>
<dbReference type="InterPro" id="IPR007528">
    <property type="entry name" value="RINT1_Tip20"/>
</dbReference>
<dbReference type="PANTHER" id="PTHR13520">
    <property type="entry name" value="RAD50-INTERACTING PROTEIN 1 RINT-1"/>
    <property type="match status" value="1"/>
</dbReference>
<dbReference type="PROSITE" id="PS51386">
    <property type="entry name" value="RINT1_TIP20"/>
    <property type="match status" value="1"/>
</dbReference>
<proteinExistence type="predicted"/>
<comment type="caution">
    <text evidence="1">The sequence shown here is derived from an EMBL/GenBank/DDBJ whole genome shotgun (WGS) entry which is preliminary data.</text>
</comment>
<dbReference type="GO" id="GO:0006888">
    <property type="term" value="P:endoplasmic reticulum to Golgi vesicle-mediated transport"/>
    <property type="evidence" value="ECO:0007669"/>
    <property type="project" value="InterPro"/>
</dbReference>
<dbReference type="PANTHER" id="PTHR13520:SF0">
    <property type="entry name" value="RAD50-INTERACTING PROTEIN 1"/>
    <property type="match status" value="1"/>
</dbReference>
<evidence type="ECO:0000313" key="1">
    <source>
        <dbReference type="EMBL" id="KAF7833630.1"/>
    </source>
</evidence>
<organism evidence="1 2">
    <name type="scientific">Senna tora</name>
    <dbReference type="NCBI Taxonomy" id="362788"/>
    <lineage>
        <taxon>Eukaryota</taxon>
        <taxon>Viridiplantae</taxon>
        <taxon>Streptophyta</taxon>
        <taxon>Embryophyta</taxon>
        <taxon>Tracheophyta</taxon>
        <taxon>Spermatophyta</taxon>
        <taxon>Magnoliopsida</taxon>
        <taxon>eudicotyledons</taxon>
        <taxon>Gunneridae</taxon>
        <taxon>Pentapetalae</taxon>
        <taxon>rosids</taxon>
        <taxon>fabids</taxon>
        <taxon>Fabales</taxon>
        <taxon>Fabaceae</taxon>
        <taxon>Caesalpinioideae</taxon>
        <taxon>Cassia clade</taxon>
        <taxon>Senna</taxon>
    </lineage>
</organism>
<accession>A0A834WVR6</accession>
<keyword evidence="2" id="KW-1185">Reference proteome</keyword>
<dbReference type="GO" id="GO:0060628">
    <property type="term" value="P:regulation of ER to Golgi vesicle-mediated transport"/>
    <property type="evidence" value="ECO:0007669"/>
    <property type="project" value="TreeGrafter"/>
</dbReference>
<dbReference type="OrthoDB" id="2189254at2759"/>
<dbReference type="GO" id="GO:0006890">
    <property type="term" value="P:retrograde vesicle-mediated transport, Golgi to endoplasmic reticulum"/>
    <property type="evidence" value="ECO:0007669"/>
    <property type="project" value="InterPro"/>
</dbReference>
<dbReference type="GO" id="GO:0070939">
    <property type="term" value="C:Dsl1/NZR complex"/>
    <property type="evidence" value="ECO:0007669"/>
    <property type="project" value="InterPro"/>
</dbReference>